<evidence type="ECO:0000313" key="2">
    <source>
        <dbReference type="Proteomes" id="UP001273505"/>
    </source>
</evidence>
<accession>A0ABU4S742</accession>
<dbReference type="Proteomes" id="UP001273505">
    <property type="component" value="Unassembled WGS sequence"/>
</dbReference>
<keyword evidence="1" id="KW-0489">Methyltransferase</keyword>
<dbReference type="GO" id="GO:0008168">
    <property type="term" value="F:methyltransferase activity"/>
    <property type="evidence" value="ECO:0007669"/>
    <property type="project" value="UniProtKB-KW"/>
</dbReference>
<proteinExistence type="predicted"/>
<dbReference type="InterPro" id="IPR029063">
    <property type="entry name" value="SAM-dependent_MTases_sf"/>
</dbReference>
<dbReference type="Pfam" id="PF13489">
    <property type="entry name" value="Methyltransf_23"/>
    <property type="match status" value="1"/>
</dbReference>
<name>A0ABU4S742_9GAMM</name>
<dbReference type="EC" id="2.1.-.-" evidence="1"/>
<dbReference type="SUPFAM" id="SSF53335">
    <property type="entry name" value="S-adenosyl-L-methionine-dependent methyltransferases"/>
    <property type="match status" value="1"/>
</dbReference>
<dbReference type="RefSeq" id="WP_302722344.1">
    <property type="nucleotide sequence ID" value="NZ_JAULRU010000520.1"/>
</dbReference>
<dbReference type="EMBL" id="JAXAFO010000063">
    <property type="protein sequence ID" value="MDX6851469.1"/>
    <property type="molecule type" value="Genomic_DNA"/>
</dbReference>
<organism evidence="1 2">
    <name type="scientific">Gilvimarinus gilvus</name>
    <dbReference type="NCBI Taxonomy" id="3058038"/>
    <lineage>
        <taxon>Bacteria</taxon>
        <taxon>Pseudomonadati</taxon>
        <taxon>Pseudomonadota</taxon>
        <taxon>Gammaproteobacteria</taxon>
        <taxon>Cellvibrionales</taxon>
        <taxon>Cellvibrionaceae</taxon>
        <taxon>Gilvimarinus</taxon>
    </lineage>
</organism>
<comment type="caution">
    <text evidence="1">The sequence shown here is derived from an EMBL/GenBank/DDBJ whole genome shotgun (WGS) entry which is preliminary data.</text>
</comment>
<protein>
    <submittedName>
        <fullName evidence="1">Class I SAM-dependent methyltransferase</fullName>
        <ecNumber evidence="1">2.1.-.-</ecNumber>
    </submittedName>
</protein>
<gene>
    <name evidence="1" type="ORF">SCD92_19020</name>
</gene>
<dbReference type="Gene3D" id="3.40.50.150">
    <property type="entry name" value="Vaccinia Virus protein VP39"/>
    <property type="match status" value="1"/>
</dbReference>
<keyword evidence="2" id="KW-1185">Reference proteome</keyword>
<dbReference type="CDD" id="cd02440">
    <property type="entry name" value="AdoMet_MTases"/>
    <property type="match status" value="1"/>
</dbReference>
<sequence length="223" mass="24783">MDDSTEQQILTCWSDNTAPWVKAINNGEIASRTRITNGAIINAIEPLKVNSLLDIGCGEGWLVRELTQRGIQAAGIDGSQGLIAKAQELGPEDYTLLTYQQLTAARIARRYDLAVCNFSLLGKESVEQVFRAVPHLLNNNGYFVVQTLHPITASQTEPYVDGWRQGNWAGFNKDFKNPAPWYFRTLETWLTFFINAGFTLRAIQAPPDPTTQKPASLIITGQL</sequence>
<reference evidence="1 2" key="1">
    <citation type="submission" date="2023-11" db="EMBL/GenBank/DDBJ databases">
        <title>Gilvimarinus fulvus sp. nov., isolated from the surface of Kelp.</title>
        <authorList>
            <person name="Sun Y.Y."/>
            <person name="Gong Y."/>
            <person name="Du Z.J."/>
        </authorList>
    </citation>
    <scope>NUCLEOTIDE SEQUENCE [LARGE SCALE GENOMIC DNA]</scope>
    <source>
        <strain evidence="1 2">SDUM040013</strain>
    </source>
</reference>
<keyword evidence="1" id="KW-0808">Transferase</keyword>
<dbReference type="PANTHER" id="PTHR43861">
    <property type="entry name" value="TRANS-ACONITATE 2-METHYLTRANSFERASE-RELATED"/>
    <property type="match status" value="1"/>
</dbReference>
<dbReference type="PANTHER" id="PTHR43861:SF1">
    <property type="entry name" value="TRANS-ACONITATE 2-METHYLTRANSFERASE"/>
    <property type="match status" value="1"/>
</dbReference>
<evidence type="ECO:0000313" key="1">
    <source>
        <dbReference type="EMBL" id="MDX6851469.1"/>
    </source>
</evidence>
<dbReference type="GO" id="GO:0032259">
    <property type="term" value="P:methylation"/>
    <property type="evidence" value="ECO:0007669"/>
    <property type="project" value="UniProtKB-KW"/>
</dbReference>